<dbReference type="InterPro" id="IPR002347">
    <property type="entry name" value="SDR_fam"/>
</dbReference>
<evidence type="ECO:0000313" key="5">
    <source>
        <dbReference type="Proteomes" id="UP001309876"/>
    </source>
</evidence>
<comment type="caution">
    <text evidence="4">The sequence shown here is derived from an EMBL/GenBank/DDBJ whole genome shotgun (WGS) entry which is preliminary data.</text>
</comment>
<organism evidence="4 5">
    <name type="scientific">Lithohypha guttulata</name>
    <dbReference type="NCBI Taxonomy" id="1690604"/>
    <lineage>
        <taxon>Eukaryota</taxon>
        <taxon>Fungi</taxon>
        <taxon>Dikarya</taxon>
        <taxon>Ascomycota</taxon>
        <taxon>Pezizomycotina</taxon>
        <taxon>Eurotiomycetes</taxon>
        <taxon>Chaetothyriomycetidae</taxon>
        <taxon>Chaetothyriales</taxon>
        <taxon>Trichomeriaceae</taxon>
        <taxon>Lithohypha</taxon>
    </lineage>
</organism>
<dbReference type="GO" id="GO:0016491">
    <property type="term" value="F:oxidoreductase activity"/>
    <property type="evidence" value="ECO:0007669"/>
    <property type="project" value="UniProtKB-KW"/>
</dbReference>
<dbReference type="SUPFAM" id="SSF51735">
    <property type="entry name" value="NAD(P)-binding Rossmann-fold domains"/>
    <property type="match status" value="1"/>
</dbReference>
<comment type="similarity">
    <text evidence="1">Belongs to the short-chain dehydrogenases/reductases (SDR) family.</text>
</comment>
<sequence>MPYTLKGRNVLVTGGSRGLGALICEKFAAEGSNVAVNYVSSKDRAEEVAKKVESYGVKAICIRGDCGSSEDNTRLVKETVKAFGGIDIIIANAGWTRFAKFGDLNDLSLDEWNKCWASNVMAHLQLMQAAGPIFDANDEGGVYIITSSVAGISTGGSSMGYSVTKAAGLHLMKCIAATQGSKVRMNAVLPGLLLTEWGLRYSEDRIKELKDKAVLKTETDLDDCADMVGEPE</sequence>
<protein>
    <submittedName>
        <fullName evidence="4">Uncharacterized protein</fullName>
    </submittedName>
</protein>
<evidence type="ECO:0000256" key="3">
    <source>
        <dbReference type="ARBA" id="ARBA00023002"/>
    </source>
</evidence>
<dbReference type="Pfam" id="PF00106">
    <property type="entry name" value="adh_short"/>
    <property type="match status" value="1"/>
</dbReference>
<evidence type="ECO:0000313" key="4">
    <source>
        <dbReference type="EMBL" id="KAK5091163.1"/>
    </source>
</evidence>
<keyword evidence="5" id="KW-1185">Reference proteome</keyword>
<dbReference type="Gene3D" id="3.40.50.720">
    <property type="entry name" value="NAD(P)-binding Rossmann-like Domain"/>
    <property type="match status" value="1"/>
</dbReference>
<dbReference type="AlphaFoldDB" id="A0AAN7T6G3"/>
<proteinExistence type="inferred from homology"/>
<reference evidence="4 5" key="1">
    <citation type="submission" date="2023-08" db="EMBL/GenBank/DDBJ databases">
        <title>Black Yeasts Isolated from many extreme environments.</title>
        <authorList>
            <person name="Coleine C."/>
            <person name="Stajich J.E."/>
            <person name="Selbmann L."/>
        </authorList>
    </citation>
    <scope>NUCLEOTIDE SEQUENCE [LARGE SCALE GENOMIC DNA]</scope>
    <source>
        <strain evidence="4 5">CCFEE 5910</strain>
    </source>
</reference>
<evidence type="ECO:0000256" key="2">
    <source>
        <dbReference type="ARBA" id="ARBA00022857"/>
    </source>
</evidence>
<dbReference type="PANTHER" id="PTHR43618">
    <property type="entry name" value="7-ALPHA-HYDROXYSTEROID DEHYDROGENASE"/>
    <property type="match status" value="1"/>
</dbReference>
<keyword evidence="3" id="KW-0560">Oxidoreductase</keyword>
<dbReference type="PROSITE" id="PS00061">
    <property type="entry name" value="ADH_SHORT"/>
    <property type="match status" value="1"/>
</dbReference>
<dbReference type="PRINTS" id="PR00081">
    <property type="entry name" value="GDHRDH"/>
</dbReference>
<dbReference type="CDD" id="cd05233">
    <property type="entry name" value="SDR_c"/>
    <property type="match status" value="1"/>
</dbReference>
<keyword evidence="2" id="KW-0521">NADP</keyword>
<dbReference type="InterPro" id="IPR036291">
    <property type="entry name" value="NAD(P)-bd_dom_sf"/>
</dbReference>
<evidence type="ECO:0000256" key="1">
    <source>
        <dbReference type="ARBA" id="ARBA00006484"/>
    </source>
</evidence>
<dbReference type="Proteomes" id="UP001309876">
    <property type="component" value="Unassembled WGS sequence"/>
</dbReference>
<dbReference type="EMBL" id="JAVRRJ010000001">
    <property type="protein sequence ID" value="KAK5091163.1"/>
    <property type="molecule type" value="Genomic_DNA"/>
</dbReference>
<dbReference type="PANTHER" id="PTHR43618:SF2">
    <property type="entry name" value="CHAIN DEHYDROGENASE, PUTATIVE (AFU_ORTHOLOGUE AFUA_6G06930)-RELATED"/>
    <property type="match status" value="1"/>
</dbReference>
<name>A0AAN7T6G3_9EURO</name>
<gene>
    <name evidence="4" type="ORF">LTR05_001343</name>
</gene>
<accession>A0AAN7T6G3</accession>
<dbReference type="InterPro" id="IPR052178">
    <property type="entry name" value="Sec_Metab_Biosynth_SDR"/>
</dbReference>
<dbReference type="InterPro" id="IPR020904">
    <property type="entry name" value="Sc_DH/Rdtase_CS"/>
</dbReference>